<feature type="chain" id="PRO_5030606619" description="Kazal-like domain-containing protein" evidence="1">
    <location>
        <begin position="23"/>
        <end position="71"/>
    </location>
</feature>
<proteinExistence type="predicted"/>
<dbReference type="SMART" id="SM00280">
    <property type="entry name" value="KAZAL"/>
    <property type="match status" value="1"/>
</dbReference>
<dbReference type="EMBL" id="LR899010">
    <property type="protein sequence ID" value="CAD7081986.1"/>
    <property type="molecule type" value="Genomic_DNA"/>
</dbReference>
<gene>
    <name evidence="3" type="ORF">HERILL_LOCUS5058</name>
</gene>
<keyword evidence="1" id="KW-0732">Signal</keyword>
<dbReference type="SMR" id="A0A7R8UJH0"/>
<evidence type="ECO:0000256" key="1">
    <source>
        <dbReference type="SAM" id="SignalP"/>
    </source>
</evidence>
<reference evidence="3 4" key="1">
    <citation type="submission" date="2020-11" db="EMBL/GenBank/DDBJ databases">
        <authorList>
            <person name="Wallbank WR R."/>
            <person name="Pardo Diaz C."/>
            <person name="Kozak K."/>
            <person name="Martin S."/>
            <person name="Jiggins C."/>
            <person name="Moest M."/>
            <person name="Warren A I."/>
            <person name="Generalovic N T."/>
            <person name="Byers J.R.P. K."/>
            <person name="Montejo-Kovacevich G."/>
            <person name="Yen C E."/>
        </authorList>
    </citation>
    <scope>NUCLEOTIDE SEQUENCE [LARGE SCALE GENOMIC DNA]</scope>
</reference>
<dbReference type="OrthoDB" id="7898460at2759"/>
<dbReference type="Proteomes" id="UP000594454">
    <property type="component" value="Chromosome 2"/>
</dbReference>
<dbReference type="InterPro" id="IPR036058">
    <property type="entry name" value="Kazal_dom_sf"/>
</dbReference>
<dbReference type="OMA" id="NECEFNS"/>
<dbReference type="SUPFAM" id="SSF100895">
    <property type="entry name" value="Kazal-type serine protease inhibitors"/>
    <property type="match status" value="1"/>
</dbReference>
<dbReference type="AlphaFoldDB" id="A0A7R8UJH0"/>
<dbReference type="Pfam" id="PF07648">
    <property type="entry name" value="Kazal_2"/>
    <property type="match status" value="1"/>
</dbReference>
<evidence type="ECO:0000313" key="3">
    <source>
        <dbReference type="EMBL" id="CAD7081986.1"/>
    </source>
</evidence>
<feature type="domain" description="Kazal-like" evidence="2">
    <location>
        <begin position="18"/>
        <end position="71"/>
    </location>
</feature>
<evidence type="ECO:0000313" key="4">
    <source>
        <dbReference type="Proteomes" id="UP000594454"/>
    </source>
</evidence>
<keyword evidence="4" id="KW-1185">Reference proteome</keyword>
<dbReference type="Gene3D" id="3.30.60.30">
    <property type="match status" value="1"/>
</dbReference>
<sequence length="71" mass="7902">MRFLIFVCLLVIFCVAVEQSSAQCSRACPYNYAPVCGRIGRNTRTFSNECEFNSVNCQSGGRGKILKRGQC</sequence>
<dbReference type="InterPro" id="IPR002350">
    <property type="entry name" value="Kazal_dom"/>
</dbReference>
<dbReference type="PROSITE" id="PS51465">
    <property type="entry name" value="KAZAL_2"/>
    <property type="match status" value="1"/>
</dbReference>
<protein>
    <recommendedName>
        <fullName evidence="2">Kazal-like domain-containing protein</fullName>
    </recommendedName>
</protein>
<feature type="signal peptide" evidence="1">
    <location>
        <begin position="1"/>
        <end position="22"/>
    </location>
</feature>
<dbReference type="CDD" id="cd00104">
    <property type="entry name" value="KAZAL_FS"/>
    <property type="match status" value="1"/>
</dbReference>
<accession>A0A7R8UJH0</accession>
<dbReference type="InParanoid" id="A0A7R8UJH0"/>
<name>A0A7R8UJH0_HERIL</name>
<evidence type="ECO:0000259" key="2">
    <source>
        <dbReference type="PROSITE" id="PS51465"/>
    </source>
</evidence>
<organism evidence="3 4">
    <name type="scientific">Hermetia illucens</name>
    <name type="common">Black soldier fly</name>
    <dbReference type="NCBI Taxonomy" id="343691"/>
    <lineage>
        <taxon>Eukaryota</taxon>
        <taxon>Metazoa</taxon>
        <taxon>Ecdysozoa</taxon>
        <taxon>Arthropoda</taxon>
        <taxon>Hexapoda</taxon>
        <taxon>Insecta</taxon>
        <taxon>Pterygota</taxon>
        <taxon>Neoptera</taxon>
        <taxon>Endopterygota</taxon>
        <taxon>Diptera</taxon>
        <taxon>Brachycera</taxon>
        <taxon>Stratiomyomorpha</taxon>
        <taxon>Stratiomyidae</taxon>
        <taxon>Hermetiinae</taxon>
        <taxon>Hermetia</taxon>
    </lineage>
</organism>